<sequence>MSRNGNTDSGREGSTDNNRSDTGNGKKSGKGKARATTTELRDEAVQRFYDEREQRRVRLISAYQEQAEEAAQRAEVANEEAARALQLIRDLEALDAEAPEFDELPVIETLKSVSPECAEGGGEVDELNDEDDSDVEQEGENVCVSCRKSRQCSRARPLGPPRVNKRCAAQEARRQGSAPVAGPSRTRRNAGTEREDRSDREVHDRTRKERERRVRKAEGKESVRGKLRELEAHVGYLGEQVGRTMLRYKLAYRACQLILKTLAAPESGREVPPGVERMLRWMAADMEASKWDFSLAEQAELDLVAEEPEEDEDAPLAKRRRLMKRGSPEVEEKEVEPVESEDSEAEPEAPYIPELVQTVVATQLGDRAEEHALTMRVRERRGQAIVTRRLAVAAREWLDRAHLSVYYDSLLFEIQAAIHLRDQAQFRDQMDREIVAGRVPQFALTVEGRTFGTRLHDPYAGTAALGSHYPVFEVNPIPEESISFQLSCDTNEVLLPGVPQAGEVILEGNESLGPVAEDEVEYWRTATPFSLEEVMGMSDSPSIPTDEVTAPHVVDEALSTATPNLEPEAVTGPNLLISDAGTAVEPDPRPLTEDEEYELRNPGGYTWTEEMDRLLAARDRRRPHAWRYPGEDDSTEYYHAHRIYRPYNLSGAEESSDDGLMGDTNSEPSETEPDDGQPQGHTDTVVRESYADSSLTMDEEPLTMSWLSNRYVCTARETRNTFVDLHGNLYWRAGELPPTHYLHPRFCTEHEEALELAIHELGASGSIESPVEHSQPTEVVTRDRRGFLDSAPYLLPGTVFHERLASRDPEADDVGAAPGFRVQFLAARVEHSGMIRRPGEVGLMDQPTRPRKAAACISALLCINGTEAYVLIDSGSTTNSMSPEFVHATKAPRIRLEDQVTLQLGILESPPVSDGATTGSSAPNTTRRKVTVETLPEEPEEHFETLPVDYRYQIEKISEIVNLREPTEVPPPLRDDIEEDNSDSESEADEFFFDAEDWDEPCLECHTATMLDQLQPNPILHIDVEHVDEMARTPRRKKQAGMPDISDYSVVTQHSSSHKVSRMNDSDPSGVNDEALEEAVSIA</sequence>
<reference evidence="3" key="1">
    <citation type="submission" date="2023-03" db="EMBL/GenBank/DDBJ databases">
        <title>Massive genome expansion in bonnet fungi (Mycena s.s.) driven by repeated elements and novel gene families across ecological guilds.</title>
        <authorList>
            <consortium name="Lawrence Berkeley National Laboratory"/>
            <person name="Harder C.B."/>
            <person name="Miyauchi S."/>
            <person name="Viragh M."/>
            <person name="Kuo A."/>
            <person name="Thoen E."/>
            <person name="Andreopoulos B."/>
            <person name="Lu D."/>
            <person name="Skrede I."/>
            <person name="Drula E."/>
            <person name="Henrissat B."/>
            <person name="Morin E."/>
            <person name="Kohler A."/>
            <person name="Barry K."/>
            <person name="LaButti K."/>
            <person name="Morin E."/>
            <person name="Salamov A."/>
            <person name="Lipzen A."/>
            <person name="Mereny Z."/>
            <person name="Hegedus B."/>
            <person name="Baldrian P."/>
            <person name="Stursova M."/>
            <person name="Weitz H."/>
            <person name="Taylor A."/>
            <person name="Grigoriev I.V."/>
            <person name="Nagy L.G."/>
            <person name="Martin F."/>
            <person name="Kauserud H."/>
        </authorList>
    </citation>
    <scope>NUCLEOTIDE SEQUENCE</scope>
    <source>
        <strain evidence="3">CBHHK188m</strain>
    </source>
</reference>
<evidence type="ECO:0000256" key="2">
    <source>
        <dbReference type="SAM" id="MobiDB-lite"/>
    </source>
</evidence>
<feature type="region of interest" description="Disordered" evidence="2">
    <location>
        <begin position="909"/>
        <end position="928"/>
    </location>
</feature>
<feature type="compositionally biased region" description="Polar residues" evidence="2">
    <location>
        <begin position="915"/>
        <end position="925"/>
    </location>
</feature>
<feature type="region of interest" description="Disordered" evidence="2">
    <location>
        <begin position="153"/>
        <end position="222"/>
    </location>
</feature>
<feature type="region of interest" description="Disordered" evidence="2">
    <location>
        <begin position="113"/>
        <end position="140"/>
    </location>
</feature>
<feature type="compositionally biased region" description="Acidic residues" evidence="2">
    <location>
        <begin position="122"/>
        <end position="139"/>
    </location>
</feature>
<feature type="region of interest" description="Disordered" evidence="2">
    <location>
        <begin position="965"/>
        <end position="988"/>
    </location>
</feature>
<feature type="region of interest" description="Disordered" evidence="2">
    <location>
        <begin position="303"/>
        <end position="351"/>
    </location>
</feature>
<feature type="compositionally biased region" description="Basic and acidic residues" evidence="2">
    <location>
        <begin position="190"/>
        <end position="222"/>
    </location>
</feature>
<organism evidence="3 4">
    <name type="scientific">Mycena maculata</name>
    <dbReference type="NCBI Taxonomy" id="230809"/>
    <lineage>
        <taxon>Eukaryota</taxon>
        <taxon>Fungi</taxon>
        <taxon>Dikarya</taxon>
        <taxon>Basidiomycota</taxon>
        <taxon>Agaricomycotina</taxon>
        <taxon>Agaricomycetes</taxon>
        <taxon>Agaricomycetidae</taxon>
        <taxon>Agaricales</taxon>
        <taxon>Marasmiineae</taxon>
        <taxon>Mycenaceae</taxon>
        <taxon>Mycena</taxon>
    </lineage>
</organism>
<comment type="caution">
    <text evidence="3">The sequence shown here is derived from an EMBL/GenBank/DDBJ whole genome shotgun (WGS) entry which is preliminary data.</text>
</comment>
<proteinExistence type="predicted"/>
<keyword evidence="1" id="KW-0175">Coiled coil</keyword>
<feature type="coiled-coil region" evidence="1">
    <location>
        <begin position="60"/>
        <end position="94"/>
    </location>
</feature>
<evidence type="ECO:0000256" key="1">
    <source>
        <dbReference type="SAM" id="Coils"/>
    </source>
</evidence>
<feature type="compositionally biased region" description="Acidic residues" evidence="2">
    <location>
        <begin position="976"/>
        <end position="988"/>
    </location>
</feature>
<evidence type="ECO:0000313" key="3">
    <source>
        <dbReference type="EMBL" id="KAJ7739791.1"/>
    </source>
</evidence>
<feature type="compositionally biased region" description="Polar residues" evidence="2">
    <location>
        <begin position="15"/>
        <end position="25"/>
    </location>
</feature>
<keyword evidence="4" id="KW-1185">Reference proteome</keyword>
<name>A0AAD7IC30_9AGAR</name>
<evidence type="ECO:0000313" key="4">
    <source>
        <dbReference type="Proteomes" id="UP001215280"/>
    </source>
</evidence>
<dbReference type="Proteomes" id="UP001215280">
    <property type="component" value="Unassembled WGS sequence"/>
</dbReference>
<gene>
    <name evidence="3" type="ORF">DFH07DRAFT_965601</name>
</gene>
<feature type="compositionally biased region" description="Acidic residues" evidence="2">
    <location>
        <begin position="329"/>
        <end position="347"/>
    </location>
</feature>
<dbReference type="CDD" id="cd00303">
    <property type="entry name" value="retropepsin_like"/>
    <property type="match status" value="1"/>
</dbReference>
<feature type="compositionally biased region" description="Acidic residues" evidence="2">
    <location>
        <begin position="303"/>
        <end position="314"/>
    </location>
</feature>
<dbReference type="EMBL" id="JARJLG010000130">
    <property type="protein sequence ID" value="KAJ7739791.1"/>
    <property type="molecule type" value="Genomic_DNA"/>
</dbReference>
<feature type="region of interest" description="Disordered" evidence="2">
    <location>
        <begin position="1"/>
        <end position="42"/>
    </location>
</feature>
<dbReference type="AlphaFoldDB" id="A0AAD7IC30"/>
<feature type="region of interest" description="Disordered" evidence="2">
    <location>
        <begin position="650"/>
        <end position="682"/>
    </location>
</feature>
<accession>A0AAD7IC30</accession>
<protein>
    <submittedName>
        <fullName evidence="3">Uncharacterized protein</fullName>
    </submittedName>
</protein>
<feature type="region of interest" description="Disordered" evidence="2">
    <location>
        <begin position="1033"/>
        <end position="1083"/>
    </location>
</feature>